<feature type="domain" description="Glycosyltransferase 2-like" evidence="2">
    <location>
        <begin position="121"/>
        <end position="236"/>
    </location>
</feature>
<keyword evidence="1" id="KW-0175">Coiled coil</keyword>
<comment type="caution">
    <text evidence="3">The sequence shown here is derived from an EMBL/GenBank/DDBJ whole genome shotgun (WGS) entry which is preliminary data.</text>
</comment>
<dbReference type="AlphaFoldDB" id="N2BD93"/>
<evidence type="ECO:0000313" key="3">
    <source>
        <dbReference type="EMBL" id="EMZ39692.1"/>
    </source>
</evidence>
<dbReference type="SUPFAM" id="SSF53448">
    <property type="entry name" value="Nucleotide-diphospho-sugar transferases"/>
    <property type="match status" value="2"/>
</dbReference>
<dbReference type="eggNOG" id="COG1216">
    <property type="taxonomic scope" value="Bacteria"/>
</dbReference>
<dbReference type="EMBL" id="AQFT01000001">
    <property type="protein sequence ID" value="EMZ39692.1"/>
    <property type="molecule type" value="Genomic_DNA"/>
</dbReference>
<evidence type="ECO:0000313" key="4">
    <source>
        <dbReference type="Proteomes" id="UP000012589"/>
    </source>
</evidence>
<proteinExistence type="predicted"/>
<dbReference type="HOGENOM" id="CLU_348761_0_0_9"/>
<organism evidence="3 4">
    <name type="scientific">Eubacterium plexicaudatum ASF492</name>
    <dbReference type="NCBI Taxonomy" id="1235802"/>
    <lineage>
        <taxon>Bacteria</taxon>
        <taxon>Bacillati</taxon>
        <taxon>Bacillota</taxon>
        <taxon>Clostridia</taxon>
        <taxon>Eubacteriales</taxon>
        <taxon>Eubacteriaceae</taxon>
        <taxon>Eubacterium</taxon>
    </lineage>
</organism>
<dbReference type="Gene3D" id="3.90.550.10">
    <property type="entry name" value="Spore Coat Polysaccharide Biosynthesis Protein SpsA, Chain A"/>
    <property type="match status" value="2"/>
</dbReference>
<evidence type="ECO:0000259" key="2">
    <source>
        <dbReference type="Pfam" id="PF00535"/>
    </source>
</evidence>
<accession>N2BD93</accession>
<gene>
    <name evidence="3" type="ORF">C823_00025</name>
</gene>
<keyword evidence="4" id="KW-1185">Reference proteome</keyword>
<dbReference type="PATRIC" id="fig|1235802.3.peg.25"/>
<name>N2BD93_9FIRM</name>
<dbReference type="InterPro" id="IPR001173">
    <property type="entry name" value="Glyco_trans_2-like"/>
</dbReference>
<dbReference type="Pfam" id="PF00535">
    <property type="entry name" value="Glycos_transf_2"/>
    <property type="match status" value="1"/>
</dbReference>
<dbReference type="OrthoDB" id="9815829at2"/>
<dbReference type="InterPro" id="IPR029044">
    <property type="entry name" value="Nucleotide-diphossugar_trans"/>
</dbReference>
<dbReference type="STRING" id="1235802.C823_00025"/>
<dbReference type="PANTHER" id="PTHR22916">
    <property type="entry name" value="GLYCOSYLTRANSFERASE"/>
    <property type="match status" value="1"/>
</dbReference>
<sequence length="808" mass="95076">MATLIDTYQELKKSNEELQNRVNELVKEREGILSDPYYRRTMHFRAKAKKTVFYKIYQYLRYGNPEEKEEQNIPEYEKEFDYGYMLNAYEYRFIRYKRARNRGCRINIKEICIPCVTGLVSVILPVYNGEDYVEDSIESVLSQTYEHFELIIVDDGSTDRTPQIVDRYAAMDSRIQVLHQENQKLPRALSNGFRTARGEYYTWTSADNIMHPQFIEKFVSDLQKYDHTDMIYGNLRLINETGAPHTDFAWYREEGQPPEYAILPKCCLELNTYANNYIGAAFMYRAAVAHVAEDYSAFKFGIEDYDYWMKINELFVLRHTSFDRPEYSYRLHSKSLTSKDKELKITENRFKQMLWDEFRRNYNQKDIAWIVLCDTPALLQYQEFLNTIKKSGHRLLTMEQAAKQTPNRYERFIFVYFGRLSEKELPVPIPDGTYMVLVTDRPEKVQDINVWDAYVCRAKPSPSDRLEGYRGWYGIQDGQALFAFLDGKARNCFLYEMEKRAAMAEINKEEGTDFSVIISFYGNDTDLERCLASIEQENVQILITGSCENIKRCSRKLGSDYTYIANVTQNQTVWKNAAADRAIGKYLVFIEDTCSFSEGYFKNLLNIFQISRRIGTVFGNVTAKQDAYLPEQLHLLGNYTIRQDDLYQYHDQNLPSGYSFAVRRSCFNMAGGFYDLSQREEQTYFCDRICFGMAMALYNAGIMIYLSKACTVYRSMEAIEEKQLEMHLWLRQYCEYMLKISDVLPYNIWPEVIAGEIRQMEEFLTEKPDDSWTAAKIRCSRKLLDIVRADFRDKEKVDLNRDLFSCLV</sequence>
<feature type="coiled-coil region" evidence="1">
    <location>
        <begin position="1"/>
        <end position="35"/>
    </location>
</feature>
<dbReference type="Proteomes" id="UP000012589">
    <property type="component" value="Unassembled WGS sequence"/>
</dbReference>
<evidence type="ECO:0000256" key="1">
    <source>
        <dbReference type="SAM" id="Coils"/>
    </source>
</evidence>
<dbReference type="PANTHER" id="PTHR22916:SF3">
    <property type="entry name" value="UDP-GLCNAC:BETAGAL BETA-1,3-N-ACETYLGLUCOSAMINYLTRANSFERASE-LIKE PROTEIN 1"/>
    <property type="match status" value="1"/>
</dbReference>
<protein>
    <recommendedName>
        <fullName evidence="2">Glycosyltransferase 2-like domain-containing protein</fullName>
    </recommendedName>
</protein>
<reference evidence="3 4" key="1">
    <citation type="journal article" date="2014" name="Genome Announc.">
        <title>Draft genome sequences of the altered schaedler flora, a defined bacterial community from gnotobiotic mice.</title>
        <authorList>
            <person name="Wannemuehler M.J."/>
            <person name="Overstreet A.M."/>
            <person name="Ward D.V."/>
            <person name="Phillips G.J."/>
        </authorList>
    </citation>
    <scope>NUCLEOTIDE SEQUENCE [LARGE SCALE GENOMIC DNA]</scope>
    <source>
        <strain evidence="3 4">ASF492</strain>
    </source>
</reference>
<dbReference type="CDD" id="cd00761">
    <property type="entry name" value="Glyco_tranf_GTA_type"/>
    <property type="match status" value="2"/>
</dbReference>